<proteinExistence type="predicted"/>
<dbReference type="EMBL" id="AP022611">
    <property type="protein sequence ID" value="BBZ31347.1"/>
    <property type="molecule type" value="Genomic_DNA"/>
</dbReference>
<geneLocation type="plasmid" evidence="3">
    <name>pjcm13574 dna</name>
</geneLocation>
<name>A0A7I7XQ21_9MYCO</name>
<dbReference type="Proteomes" id="UP000466517">
    <property type="component" value="Plasmid pJCM13574"/>
</dbReference>
<keyword evidence="3" id="KW-1185">Reference proteome</keyword>
<keyword evidence="2" id="KW-0614">Plasmid</keyword>
<dbReference type="AlphaFoldDB" id="A0A7I7XQ21"/>
<dbReference type="InterPro" id="IPR000084">
    <property type="entry name" value="PE-PGRS_N"/>
</dbReference>
<organism evidence="2 3">
    <name type="scientific">Mycolicibacterium madagascariense</name>
    <dbReference type="NCBI Taxonomy" id="212765"/>
    <lineage>
        <taxon>Bacteria</taxon>
        <taxon>Bacillati</taxon>
        <taxon>Actinomycetota</taxon>
        <taxon>Actinomycetes</taxon>
        <taxon>Mycobacteriales</taxon>
        <taxon>Mycobacteriaceae</taxon>
        <taxon>Mycolicibacterium</taxon>
    </lineage>
</organism>
<feature type="domain" description="PE" evidence="1">
    <location>
        <begin position="6"/>
        <end position="93"/>
    </location>
</feature>
<dbReference type="Gene3D" id="1.10.287.850">
    <property type="entry name" value="HP0062-like domain"/>
    <property type="match status" value="1"/>
</dbReference>
<dbReference type="KEGG" id="mmag:MMAD_56420"/>
<dbReference type="RefSeq" id="WP_163744896.1">
    <property type="nucleotide sequence ID" value="NZ_AP022611.1"/>
</dbReference>
<sequence>MTFFVEPVEVAAQSVAEATGAATTAGVLAGSTPAMTAVVPMGSEEVSVALASAIQAHNAQFLAETTAGVADRGMFASNVGVSGVMSVATEAVNQASLLL</sequence>
<evidence type="ECO:0000313" key="2">
    <source>
        <dbReference type="EMBL" id="BBZ31347.1"/>
    </source>
</evidence>
<gene>
    <name evidence="2" type="ORF">MMAD_56420</name>
</gene>
<evidence type="ECO:0000313" key="3">
    <source>
        <dbReference type="Proteomes" id="UP000466517"/>
    </source>
</evidence>
<protein>
    <recommendedName>
        <fullName evidence="1">PE domain-containing protein</fullName>
    </recommendedName>
</protein>
<dbReference type="Pfam" id="PF00934">
    <property type="entry name" value="PE"/>
    <property type="match status" value="1"/>
</dbReference>
<accession>A0A7I7XQ21</accession>
<reference evidence="2 3" key="1">
    <citation type="journal article" date="2019" name="Emerg. Microbes Infect.">
        <title>Comprehensive subspecies identification of 175 nontuberculous mycobacteria species based on 7547 genomic profiles.</title>
        <authorList>
            <person name="Matsumoto Y."/>
            <person name="Kinjo T."/>
            <person name="Motooka D."/>
            <person name="Nabeya D."/>
            <person name="Jung N."/>
            <person name="Uechi K."/>
            <person name="Horii T."/>
            <person name="Iida T."/>
            <person name="Fujita J."/>
            <person name="Nakamura S."/>
        </authorList>
    </citation>
    <scope>NUCLEOTIDE SEQUENCE [LARGE SCALE GENOMIC DNA]</scope>
    <source>
        <strain evidence="2 3">JCM 13574</strain>
        <plasmid evidence="3">pjcm13574 dna</plasmid>
    </source>
</reference>
<evidence type="ECO:0000259" key="1">
    <source>
        <dbReference type="Pfam" id="PF00934"/>
    </source>
</evidence>